<dbReference type="Proteomes" id="UP000249340">
    <property type="component" value="Chromosome"/>
</dbReference>
<evidence type="ECO:0000313" key="2">
    <source>
        <dbReference type="EMBL" id="AXI79960.1"/>
    </source>
</evidence>
<proteinExistence type="predicted"/>
<evidence type="ECO:0000259" key="1">
    <source>
        <dbReference type="Pfam" id="PF01370"/>
    </source>
</evidence>
<dbReference type="PANTHER" id="PTHR43245:SF13">
    <property type="entry name" value="UDP-D-APIOSE_UDP-D-XYLOSE SYNTHASE 2"/>
    <property type="match status" value="1"/>
</dbReference>
<dbReference type="PANTHER" id="PTHR43245">
    <property type="entry name" value="BIFUNCTIONAL POLYMYXIN RESISTANCE PROTEIN ARNA"/>
    <property type="match status" value="1"/>
</dbReference>
<keyword evidence="3" id="KW-1185">Reference proteome</keyword>
<dbReference type="InterPro" id="IPR036291">
    <property type="entry name" value="NAD(P)-bd_dom_sf"/>
</dbReference>
<dbReference type="EMBL" id="CP031264">
    <property type="protein sequence ID" value="AXI79960.1"/>
    <property type="molecule type" value="Genomic_DNA"/>
</dbReference>
<sequence length="389" mass="41601">MRPAWYPARSCRGRSTLDGGGTSGAARSWTENLAGTTVLVTGGGGLIGSRIVALLRRVGARPLILCALDAYPRHVYTDLFGVRLGDLDLHAGDVVDTALLARLVSGCDYVIHAAALADVAACTRDPQAAIHTNVTGTQAVLQAVAATERVRRLVFVSSASVYGDGDLHDTAPPDPAFIAIRQLSEFQYGRMAPQFTEYTKPSPLSVYANTKLWGEMQTALLLGSVGTSYTVLRYFSVYGEPQTVKEGSHSWVVAWFAARAALGLPLHLNGGGHQVRDLVHVDDIAEATVRALAAPRAHNETINVGTGVPTSIREVAALVRQHYPDAQLSATPMPLGDPRGGYANVTHMQRVLDWKPTIGVADGVARYADWLHRTPDAIPAWLREGAATL</sequence>
<organism evidence="2 3">
    <name type="scientific">Peterkaempfera bronchialis</name>
    <dbReference type="NCBI Taxonomy" id="2126346"/>
    <lineage>
        <taxon>Bacteria</taxon>
        <taxon>Bacillati</taxon>
        <taxon>Actinomycetota</taxon>
        <taxon>Actinomycetes</taxon>
        <taxon>Kitasatosporales</taxon>
        <taxon>Streptomycetaceae</taxon>
        <taxon>Peterkaempfera</taxon>
    </lineage>
</organism>
<dbReference type="SUPFAM" id="SSF51735">
    <property type="entry name" value="NAD(P)-binding Rossmann-fold domains"/>
    <property type="match status" value="1"/>
</dbReference>
<feature type="domain" description="NAD-dependent epimerase/dehydratase" evidence="1">
    <location>
        <begin position="187"/>
        <end position="305"/>
    </location>
</feature>
<dbReference type="AlphaFoldDB" id="A0A345T1V5"/>
<dbReference type="Gene3D" id="3.40.50.720">
    <property type="entry name" value="NAD(P)-binding Rossmann-like Domain"/>
    <property type="match status" value="1"/>
</dbReference>
<name>A0A345T1V5_9ACTN</name>
<dbReference type="InterPro" id="IPR001509">
    <property type="entry name" value="Epimerase_deHydtase"/>
</dbReference>
<feature type="domain" description="NAD-dependent epimerase/dehydratase" evidence="1">
    <location>
        <begin position="38"/>
        <end position="167"/>
    </location>
</feature>
<accession>A0A345T1V5</accession>
<dbReference type="Pfam" id="PF01370">
    <property type="entry name" value="Epimerase"/>
    <property type="match status" value="2"/>
</dbReference>
<reference evidence="3" key="1">
    <citation type="submission" date="2018-07" db="EMBL/GenBank/DDBJ databases">
        <title>Streptacidiphilus bronchialis DSM 106435 chromosome.</title>
        <authorList>
            <person name="Batra D."/>
            <person name="Gulvik C.A."/>
        </authorList>
    </citation>
    <scope>NUCLEOTIDE SEQUENCE [LARGE SCALE GENOMIC DNA]</scope>
    <source>
        <strain evidence="3">DSM 106435</strain>
    </source>
</reference>
<dbReference type="OrthoDB" id="4294885at2"/>
<gene>
    <name evidence="2" type="ORF">C7M71_023735</name>
</gene>
<protein>
    <submittedName>
        <fullName evidence="2">NAD-dependent epimerase/dehydratase family protein</fullName>
    </submittedName>
</protein>
<evidence type="ECO:0000313" key="3">
    <source>
        <dbReference type="Proteomes" id="UP000249340"/>
    </source>
</evidence>
<dbReference type="KEGG" id="stri:C7M71_023735"/>
<dbReference type="InterPro" id="IPR050177">
    <property type="entry name" value="Lipid_A_modif_metabolic_enz"/>
</dbReference>